<name>A0A3N2DB38_9MICO</name>
<reference evidence="1 2" key="1">
    <citation type="submission" date="2018-11" db="EMBL/GenBank/DDBJ databases">
        <title>Sequencing the genomes of 1000 actinobacteria strains.</title>
        <authorList>
            <person name="Klenk H.-P."/>
        </authorList>
    </citation>
    <scope>NUCLEOTIDE SEQUENCE [LARGE SCALE GENOMIC DNA]</scope>
    <source>
        <strain evidence="1 2">DSM 13521</strain>
    </source>
</reference>
<dbReference type="Proteomes" id="UP000275356">
    <property type="component" value="Unassembled WGS sequence"/>
</dbReference>
<dbReference type="AlphaFoldDB" id="A0A3N2DB38"/>
<dbReference type="Gene3D" id="1.10.132.100">
    <property type="match status" value="1"/>
</dbReference>
<gene>
    <name evidence="1" type="ORF">EDD28_1525</name>
</gene>
<evidence type="ECO:0000313" key="2">
    <source>
        <dbReference type="Proteomes" id="UP000275356"/>
    </source>
</evidence>
<organism evidence="1 2">
    <name type="scientific">Salana multivorans</name>
    <dbReference type="NCBI Taxonomy" id="120377"/>
    <lineage>
        <taxon>Bacteria</taxon>
        <taxon>Bacillati</taxon>
        <taxon>Actinomycetota</taxon>
        <taxon>Actinomycetes</taxon>
        <taxon>Micrococcales</taxon>
        <taxon>Beutenbergiaceae</taxon>
        <taxon>Salana</taxon>
    </lineage>
</organism>
<evidence type="ECO:0000313" key="1">
    <source>
        <dbReference type="EMBL" id="ROR96932.1"/>
    </source>
</evidence>
<proteinExistence type="predicted"/>
<dbReference type="CDD" id="cd09729">
    <property type="entry name" value="Cse1_I-E"/>
    <property type="match status" value="1"/>
</dbReference>
<keyword evidence="2" id="KW-1185">Reference proteome</keyword>
<sequence>MTGAHGYDLVSEPWVRVLDVDGVTRELSLLEVMEQAPVVVRLAGELPTQDAAMLRLLLAIVQRALEPFAPETVAQVPEMVSILRGQWVETVVPAVRSYLEKHRDRFDLFHPATPFFQVAGMRTVKGEVSELSKLIADMPAGRPYLSMRSARAAERVEPGEAGRWLVHLQAYDSSGIKTGVVGHPRAKGGKVYPEGVGWTGQLGLVHLAGDTLAETLLLNLWAVLLGDDIRVADLPPWERPPQTLDPSPDLLTRPAGPVDAYTWQPRRVLLRGDATGVSGVLVTYGDRFILQERQDMVHREPMTLWRFSRPQTAKYHRDIQMTRKHQPGLALWRGIESVLPGVRVPVTTSRKDDPPPASSQIVEHAGRLALEGALRDGLVHYRAVGLEYGAQESVVDDVVEDSLDLPAIILRPEQEELRQVAIDAVESAKKGVGALAELARGLARASGAGREETSGPGDRAYEIGYSALDQPYREWLRRDLVAAHDPLVAEKVWHRRVRGVLVEIGEELVVGVPEKAWRGTGPSGAREDVGAVYHRFQRMLRAAVPRAYPPSERTDVSQEQTP</sequence>
<comment type="caution">
    <text evidence="1">The sequence shown here is derived from an EMBL/GenBank/DDBJ whole genome shotgun (WGS) entry which is preliminary data.</text>
</comment>
<dbReference type="RefSeq" id="WP_170169387.1">
    <property type="nucleotide sequence ID" value="NZ_CALFQU010000010.1"/>
</dbReference>
<accession>A0A3N2DB38</accession>
<dbReference type="EMBL" id="RKHQ01000001">
    <property type="protein sequence ID" value="ROR96932.1"/>
    <property type="molecule type" value="Genomic_DNA"/>
</dbReference>
<protein>
    <submittedName>
        <fullName evidence="1">CRISPR-associated Cse1 family protein</fullName>
    </submittedName>
</protein>
<dbReference type="InterPro" id="IPR013381">
    <property type="entry name" value="CRISPR-assoc_prot_Cse1"/>
</dbReference>
<dbReference type="Pfam" id="PF09481">
    <property type="entry name" value="CRISPR_Cse1"/>
    <property type="match status" value="1"/>
</dbReference>
<dbReference type="NCBIfam" id="TIGR02547">
    <property type="entry name" value="casA_cse1"/>
    <property type="match status" value="1"/>
</dbReference>